<gene>
    <name evidence="3" type="ORF">SY83_13630</name>
</gene>
<dbReference type="Pfam" id="PF10646">
    <property type="entry name" value="Germane"/>
    <property type="match status" value="2"/>
</dbReference>
<feature type="domain" description="GerMN" evidence="2">
    <location>
        <begin position="92"/>
        <end position="184"/>
    </location>
</feature>
<evidence type="ECO:0000259" key="2">
    <source>
        <dbReference type="SMART" id="SM00909"/>
    </source>
</evidence>
<proteinExistence type="predicted"/>
<dbReference type="PATRIC" id="fig|1178515.4.peg.2733"/>
<protein>
    <recommendedName>
        <fullName evidence="2">GerMN domain-containing protein</fullName>
    </recommendedName>
</protein>
<dbReference type="InterPro" id="IPR019606">
    <property type="entry name" value="GerMN"/>
</dbReference>
<feature type="domain" description="GerMN" evidence="2">
    <location>
        <begin position="248"/>
        <end position="334"/>
    </location>
</feature>
<sequence length="354" mass="37872">MTFSAKMRGAAIVGLVALPLLTTGCGLLKSGTTTGQIDPPQGEILTGQDTAVGAVETTDANEMSKGITLYLKDANNYVAPVTLNVPKVDGIAKMTLAYLVEDGEYKDLLPEGFTAILPKGTQVKELNIDPKSKLATVDFSKEFVNYNAQDERKILEAVTYTLTGFPTIQSVQIRVEGKALTEMPEAATPLDEPLTRGMGINIEKSADLDASELGNSSPVTLYFLGKTEAEETYFVPVTRLVRRTDNMAQAAVQQLIKGPLSSSQLTSVMDPGAQVLQVAQQEGIITVNLSGEIQTPELKVPSETLQSVILSLTENTGASKVQILIDGDKEVSGTDEQSYSKPVTRPAHVNPVEL</sequence>
<dbReference type="STRING" id="1178515.SY83_13630"/>
<dbReference type="AlphaFoldDB" id="A0A172TJ88"/>
<dbReference type="SMART" id="SM00909">
    <property type="entry name" value="Germane"/>
    <property type="match status" value="2"/>
</dbReference>
<dbReference type="OrthoDB" id="1715058at2"/>
<evidence type="ECO:0000313" key="3">
    <source>
        <dbReference type="EMBL" id="ANE47129.1"/>
    </source>
</evidence>
<feature type="region of interest" description="Disordered" evidence="1">
    <location>
        <begin position="331"/>
        <end position="354"/>
    </location>
</feature>
<keyword evidence="4" id="KW-1185">Reference proteome</keyword>
<evidence type="ECO:0000313" key="4">
    <source>
        <dbReference type="Proteomes" id="UP000076927"/>
    </source>
</evidence>
<reference evidence="3 4" key="1">
    <citation type="submission" date="2015-01" db="EMBL/GenBank/DDBJ databases">
        <title>Paenibacillus swuensis/DY6/whole genome sequencing.</title>
        <authorList>
            <person name="Kim M.K."/>
            <person name="Srinivasan S."/>
            <person name="Lee J.-J."/>
        </authorList>
    </citation>
    <scope>NUCLEOTIDE SEQUENCE [LARGE SCALE GENOMIC DNA]</scope>
    <source>
        <strain evidence="3 4">DY6</strain>
    </source>
</reference>
<dbReference type="KEGG" id="pswu:SY83_13630"/>
<dbReference type="PROSITE" id="PS51257">
    <property type="entry name" value="PROKAR_LIPOPROTEIN"/>
    <property type="match status" value="1"/>
</dbReference>
<dbReference type="Proteomes" id="UP000076927">
    <property type="component" value="Chromosome"/>
</dbReference>
<evidence type="ECO:0000256" key="1">
    <source>
        <dbReference type="SAM" id="MobiDB-lite"/>
    </source>
</evidence>
<dbReference type="RefSeq" id="WP_068607353.1">
    <property type="nucleotide sequence ID" value="NZ_CP011388.1"/>
</dbReference>
<dbReference type="EMBL" id="CP011388">
    <property type="protein sequence ID" value="ANE47129.1"/>
    <property type="molecule type" value="Genomic_DNA"/>
</dbReference>
<accession>A0A172TJ88</accession>
<organism evidence="3 4">
    <name type="scientific">Paenibacillus swuensis</name>
    <dbReference type="NCBI Taxonomy" id="1178515"/>
    <lineage>
        <taxon>Bacteria</taxon>
        <taxon>Bacillati</taxon>
        <taxon>Bacillota</taxon>
        <taxon>Bacilli</taxon>
        <taxon>Bacillales</taxon>
        <taxon>Paenibacillaceae</taxon>
        <taxon>Paenibacillus</taxon>
    </lineage>
</organism>
<name>A0A172TJ88_9BACL</name>